<feature type="compositionally biased region" description="Acidic residues" evidence="1">
    <location>
        <begin position="247"/>
        <end position="256"/>
    </location>
</feature>
<dbReference type="EMBL" id="BGZK01007956">
    <property type="protein sequence ID" value="GBP06377.1"/>
    <property type="molecule type" value="Genomic_DNA"/>
</dbReference>
<feature type="compositionally biased region" description="Basic and acidic residues" evidence="1">
    <location>
        <begin position="200"/>
        <end position="209"/>
    </location>
</feature>
<evidence type="ECO:0000256" key="1">
    <source>
        <dbReference type="SAM" id="MobiDB-lite"/>
    </source>
</evidence>
<sequence length="484" mass="54747">MKTLNVCEQSADCETSKTSNNILPQLRDEKSSKSKASEESGTEDSISSSSEYESSSSDTGDKSTEDSYKRRSSSSESSDTDTENDLRENEMCNVADRQPKKDELNQTDSQVSQKQDSNISEKNAEANSCSAQTPTVANAKFKLDNEKDPSSPQRIVIRITKSLSPNEQSLRVESISSKPFETQDESDDYTESGKEEDEDMTKIKEKSYQHSKKDLVITKLLEQQIESEYAEDCKPEKKLSLKLQTDCDTESESENEENPKKNTKAIKWRKTQEEGNGKYTKKLKLKRKRDPKCGSDKPVTCLTLSPEKLKDQKEELKADIENIKANENKWAPMTNEVFESNESTDKTKQASEEAIDTTLNTMSDSKPESVSEYNVTPTASSEEDNDVSETQEKHFEVDDISESIDYSLETFALHSPFAKPKRKKISMKFKMETENNNLESKANENAMLKEKSEQVTVEEDFNTTVSNESSEEEILNKVDDIENL</sequence>
<gene>
    <name evidence="2" type="ORF">EVAR_71976_1</name>
</gene>
<feature type="compositionally biased region" description="Basic and acidic residues" evidence="1">
    <location>
        <begin position="26"/>
        <end position="38"/>
    </location>
</feature>
<dbReference type="OrthoDB" id="8045750at2759"/>
<protein>
    <submittedName>
        <fullName evidence="2">Uncharacterized protein</fullName>
    </submittedName>
</protein>
<reference evidence="2 3" key="1">
    <citation type="journal article" date="2019" name="Commun. Biol.">
        <title>The bagworm genome reveals a unique fibroin gene that provides high tensile strength.</title>
        <authorList>
            <person name="Kono N."/>
            <person name="Nakamura H."/>
            <person name="Ohtoshi R."/>
            <person name="Tomita M."/>
            <person name="Numata K."/>
            <person name="Arakawa K."/>
        </authorList>
    </citation>
    <scope>NUCLEOTIDE SEQUENCE [LARGE SCALE GENOMIC DNA]</scope>
</reference>
<dbReference type="Proteomes" id="UP000299102">
    <property type="component" value="Unassembled WGS sequence"/>
</dbReference>
<feature type="compositionally biased region" description="Polar residues" evidence="1">
    <location>
        <begin position="106"/>
        <end position="135"/>
    </location>
</feature>
<evidence type="ECO:0000313" key="2">
    <source>
        <dbReference type="EMBL" id="GBP06377.1"/>
    </source>
</evidence>
<feature type="compositionally biased region" description="Polar residues" evidence="1">
    <location>
        <begin position="161"/>
        <end position="180"/>
    </location>
</feature>
<feature type="compositionally biased region" description="Basic and acidic residues" evidence="1">
    <location>
        <begin position="474"/>
        <end position="484"/>
    </location>
</feature>
<comment type="caution">
    <text evidence="2">The sequence shown here is derived from an EMBL/GenBank/DDBJ whole genome shotgun (WGS) entry which is preliminary data.</text>
</comment>
<accession>A0A4C1SYN6</accession>
<feature type="region of interest" description="Disordered" evidence="1">
    <location>
        <begin position="243"/>
        <end position="264"/>
    </location>
</feature>
<feature type="region of interest" description="Disordered" evidence="1">
    <location>
        <begin position="449"/>
        <end position="484"/>
    </location>
</feature>
<feature type="region of interest" description="Disordered" evidence="1">
    <location>
        <begin position="1"/>
        <end position="135"/>
    </location>
</feature>
<dbReference type="AlphaFoldDB" id="A0A4C1SYN6"/>
<feature type="compositionally biased region" description="Polar residues" evidence="1">
    <location>
        <begin position="371"/>
        <end position="380"/>
    </location>
</feature>
<feature type="compositionally biased region" description="Acidic residues" evidence="1">
    <location>
        <begin position="182"/>
        <end position="199"/>
    </location>
</feature>
<evidence type="ECO:0000313" key="3">
    <source>
        <dbReference type="Proteomes" id="UP000299102"/>
    </source>
</evidence>
<name>A0A4C1SYN6_EUMVA</name>
<feature type="compositionally biased region" description="Polar residues" evidence="1">
    <location>
        <begin position="1"/>
        <end position="23"/>
    </location>
</feature>
<feature type="compositionally biased region" description="Low complexity" evidence="1">
    <location>
        <begin position="43"/>
        <end position="57"/>
    </location>
</feature>
<organism evidence="2 3">
    <name type="scientific">Eumeta variegata</name>
    <name type="common">Bagworm moth</name>
    <name type="synonym">Eumeta japonica</name>
    <dbReference type="NCBI Taxonomy" id="151549"/>
    <lineage>
        <taxon>Eukaryota</taxon>
        <taxon>Metazoa</taxon>
        <taxon>Ecdysozoa</taxon>
        <taxon>Arthropoda</taxon>
        <taxon>Hexapoda</taxon>
        <taxon>Insecta</taxon>
        <taxon>Pterygota</taxon>
        <taxon>Neoptera</taxon>
        <taxon>Endopterygota</taxon>
        <taxon>Lepidoptera</taxon>
        <taxon>Glossata</taxon>
        <taxon>Ditrysia</taxon>
        <taxon>Tineoidea</taxon>
        <taxon>Psychidae</taxon>
        <taxon>Oiketicinae</taxon>
        <taxon>Eumeta</taxon>
    </lineage>
</organism>
<feature type="region of interest" description="Disordered" evidence="1">
    <location>
        <begin position="331"/>
        <end position="393"/>
    </location>
</feature>
<keyword evidence="3" id="KW-1185">Reference proteome</keyword>
<feature type="compositionally biased region" description="Basic and acidic residues" evidence="1">
    <location>
        <begin position="59"/>
        <end position="69"/>
    </location>
</feature>
<feature type="region of interest" description="Disordered" evidence="1">
    <location>
        <begin position="159"/>
        <end position="209"/>
    </location>
</feature>
<proteinExistence type="predicted"/>